<gene>
    <name evidence="4" type="ORF">DKX38_027249</name>
</gene>
<dbReference type="Proteomes" id="UP000326939">
    <property type="component" value="Chromosome 17"/>
</dbReference>
<dbReference type="Pfam" id="PF14383">
    <property type="entry name" value="VARLMGL"/>
    <property type="match status" value="1"/>
</dbReference>
<sequence>MVFEIWVCLVLKARDFWFLGEMNETAGTCLAITEKKAHRPGGCVGIFFQLLDWNKRFAKKKLFSRKLLPAARAKQPLKKFGGDEKRPKTKLHLIADENEGGFPNVKKNGNCNGDMAVQKHEMRAPGLVAKLMGLDSLPAAHRDKHKKGSNSVDCDVTEEKFVDKCHCGFDRDGLNMVKGSTKVESRPQKLQKTGQFERRAVTRFGAEALQIKGVLSRSRKHHHPKLAPPVKSPKISSSKTATRTSRLIDVATRILEPGLQATNRAKSALTYSSSMNYCPREVLTEDIGIMLPNIVKQQDIEDCNEGVGKSLTGKTSYKNSSNLFDAVDSRPNFKEQQFVCPSTSSNYTSSHKSEMTKPRLPTSTPDQERNVIYQRHWDQQSIVVKQQDNTRVTSQTITVIKPLSQEGQSQRQFRSHQRRPQQQESSSFTFKQRIQTQNETFVSRNGTPPRAKINNLQSRRASSATNAISGVTDFVALNRSIISRGQPRASTLAGNSVIDKDRKVCSRRDDSLSPLKSPVRKRRTVSVNRKEVASSSRSMDCACIKNRSLNGECNKNNCCREGDVSCTFNSPLRHTNFVSMGLKERSHQIDKNASYQRRLVLDENDGKTSLQNELPLKGDALSTILEQKLKELASQEEDEMISGGSHPKRSTAMILQELIFALTANQPMSPRAHVFNADKTCELLAATISCLFKYFEAMRKVRIVEEATDLVGAEMHRQNRILGLVEAKHPKPVCYDYKWNSCCGTGEIVEVVALYANVTKFWCYYSSQKEGKIRRNSAGISLDGDHLSPGSVLEASFSNDSCFSSSLDDSSGCRMLLDSMDYSYDQPQPVVTDADHLDCATSLIQGRTGSKIATDLLNHVSEILLSINLAGGRLSGNQLTHAKEVILNTELLFGNAILCNSDRMKRSLIGPFLLDGHEALAGAMWKNLNCLLGFEDSKDGNQLRWFLLDCVIECLDSKYSRHCYSGFKAWKSVPSCMDVEMLIQEIGEEVRRWSGFAGMIPDEIIDWEMSNSLGKWTDFEIEGFETGAEIDWDILQTLVEEIAVDLWESRVDSF</sequence>
<evidence type="ECO:0008006" key="6">
    <source>
        <dbReference type="Google" id="ProtNLM"/>
    </source>
</evidence>
<dbReference type="PANTHER" id="PTHR21726:SF61">
    <property type="entry name" value="DNAA INITIATOR-ASSOCIATING PROTEIN"/>
    <property type="match status" value="1"/>
</dbReference>
<accession>A0A5N5JBQ2</accession>
<protein>
    <recommendedName>
        <fullName evidence="6">DUF4378 domain-containing protein</fullName>
    </recommendedName>
</protein>
<dbReference type="InterPro" id="IPR025486">
    <property type="entry name" value="DUF4378"/>
</dbReference>
<evidence type="ECO:0000256" key="1">
    <source>
        <dbReference type="SAM" id="MobiDB-lite"/>
    </source>
</evidence>
<dbReference type="EMBL" id="VDCV01000017">
    <property type="protein sequence ID" value="KAB5516601.1"/>
    <property type="molecule type" value="Genomic_DNA"/>
</dbReference>
<dbReference type="InterPro" id="IPR032795">
    <property type="entry name" value="DUF3741-assoc"/>
</dbReference>
<evidence type="ECO:0000259" key="3">
    <source>
        <dbReference type="Pfam" id="PF14383"/>
    </source>
</evidence>
<feature type="region of interest" description="Disordered" evidence="1">
    <location>
        <begin position="340"/>
        <end position="366"/>
    </location>
</feature>
<proteinExistence type="predicted"/>
<name>A0A5N5JBQ2_9ROSI</name>
<feature type="domain" description="DUF3741" evidence="3">
    <location>
        <begin position="115"/>
        <end position="143"/>
    </location>
</feature>
<evidence type="ECO:0000313" key="4">
    <source>
        <dbReference type="EMBL" id="KAB5516601.1"/>
    </source>
</evidence>
<evidence type="ECO:0000313" key="5">
    <source>
        <dbReference type="Proteomes" id="UP000326939"/>
    </source>
</evidence>
<feature type="domain" description="DUF4378" evidence="2">
    <location>
        <begin position="881"/>
        <end position="1041"/>
    </location>
</feature>
<feature type="region of interest" description="Disordered" evidence="1">
    <location>
        <begin position="400"/>
        <end position="430"/>
    </location>
</feature>
<keyword evidence="5" id="KW-1185">Reference proteome</keyword>
<dbReference type="PANTHER" id="PTHR21726">
    <property type="entry name" value="PHOSPHATIDYLINOSITOL N-ACETYLGLUCOSAMINYLTRANSFERASE SUBUNIT P DOWN SYNDROME CRITICAL REGION PROTEIN 5 -RELATED"/>
    <property type="match status" value="1"/>
</dbReference>
<dbReference type="Pfam" id="PF14309">
    <property type="entry name" value="DUF4378"/>
    <property type="match status" value="1"/>
</dbReference>
<comment type="caution">
    <text evidence="4">The sequence shown here is derived from an EMBL/GenBank/DDBJ whole genome shotgun (WGS) entry which is preliminary data.</text>
</comment>
<evidence type="ECO:0000259" key="2">
    <source>
        <dbReference type="Pfam" id="PF14309"/>
    </source>
</evidence>
<dbReference type="AlphaFoldDB" id="A0A5N5JBQ2"/>
<feature type="region of interest" description="Disordered" evidence="1">
    <location>
        <begin position="215"/>
        <end position="242"/>
    </location>
</feature>
<organism evidence="4 5">
    <name type="scientific">Salix brachista</name>
    <dbReference type="NCBI Taxonomy" id="2182728"/>
    <lineage>
        <taxon>Eukaryota</taxon>
        <taxon>Viridiplantae</taxon>
        <taxon>Streptophyta</taxon>
        <taxon>Embryophyta</taxon>
        <taxon>Tracheophyta</taxon>
        <taxon>Spermatophyta</taxon>
        <taxon>Magnoliopsida</taxon>
        <taxon>eudicotyledons</taxon>
        <taxon>Gunneridae</taxon>
        <taxon>Pentapetalae</taxon>
        <taxon>rosids</taxon>
        <taxon>fabids</taxon>
        <taxon>Malpighiales</taxon>
        <taxon>Salicaceae</taxon>
        <taxon>Saliceae</taxon>
        <taxon>Salix</taxon>
    </lineage>
</organism>
<reference evidence="5" key="1">
    <citation type="journal article" date="2019" name="Gigascience">
        <title>De novo genome assembly of the endangered Acer yangbiense, a plant species with extremely small populations endemic to Yunnan Province, China.</title>
        <authorList>
            <person name="Yang J."/>
            <person name="Wariss H.M."/>
            <person name="Tao L."/>
            <person name="Zhang R."/>
            <person name="Yun Q."/>
            <person name="Hollingsworth P."/>
            <person name="Dao Z."/>
            <person name="Luo G."/>
            <person name="Guo H."/>
            <person name="Ma Y."/>
            <person name="Sun W."/>
        </authorList>
    </citation>
    <scope>NUCLEOTIDE SEQUENCE [LARGE SCALE GENOMIC DNA]</scope>
    <source>
        <strain evidence="5">cv. br00</strain>
    </source>
</reference>